<protein>
    <submittedName>
        <fullName evidence="1">Uncharacterized protein</fullName>
    </submittedName>
</protein>
<sequence>MQETKPLSFQ</sequence>
<organism evidence="1">
    <name type="scientific">Rhizophora mucronata</name>
    <name type="common">Asiatic mangrove</name>
    <dbReference type="NCBI Taxonomy" id="61149"/>
    <lineage>
        <taxon>Eukaryota</taxon>
        <taxon>Viridiplantae</taxon>
        <taxon>Streptophyta</taxon>
        <taxon>Embryophyta</taxon>
        <taxon>Tracheophyta</taxon>
        <taxon>Spermatophyta</taxon>
        <taxon>Magnoliopsida</taxon>
        <taxon>eudicotyledons</taxon>
        <taxon>Gunneridae</taxon>
        <taxon>Pentapetalae</taxon>
        <taxon>rosids</taxon>
        <taxon>fabids</taxon>
        <taxon>Malpighiales</taxon>
        <taxon>Rhizophoraceae</taxon>
        <taxon>Rhizophora</taxon>
    </lineage>
</organism>
<dbReference type="EMBL" id="GGEC01049871">
    <property type="protein sequence ID" value="MBX30355.1"/>
    <property type="molecule type" value="Transcribed_RNA"/>
</dbReference>
<evidence type="ECO:0000313" key="1">
    <source>
        <dbReference type="EMBL" id="MBX30355.1"/>
    </source>
</evidence>
<accession>A0A2P2MJH3</accession>
<proteinExistence type="predicted"/>
<reference evidence="1" key="1">
    <citation type="submission" date="2018-02" db="EMBL/GenBank/DDBJ databases">
        <title>Rhizophora mucronata_Transcriptome.</title>
        <authorList>
            <person name="Meera S.P."/>
            <person name="Sreeshan A."/>
            <person name="Augustine A."/>
        </authorList>
    </citation>
    <scope>NUCLEOTIDE SEQUENCE</scope>
    <source>
        <tissue evidence="1">Leaf</tissue>
    </source>
</reference>
<name>A0A2P2MJH3_RHIMU</name>